<keyword evidence="3" id="KW-1185">Reference proteome</keyword>
<evidence type="ECO:0000313" key="3">
    <source>
        <dbReference type="Proteomes" id="UP000319514"/>
    </source>
</evidence>
<sequence>MILRHLNQSGRTGPDLQQRPAPVRESPGFPLPGAGPLSGVIALPGRLDTDRAMDIDLNAPIWTIEHVAAALHLHVDTAREYTYDPAFPAPRAGFGRHLWLREAVLAWFTALPPRSARARRTPSPAGTPLATGADRRAPRPAGATAPTPAPATPRIKSYKPRPR</sequence>
<feature type="region of interest" description="Disordered" evidence="1">
    <location>
        <begin position="1"/>
        <end position="32"/>
    </location>
</feature>
<accession>A0A542ZIB0</accession>
<feature type="compositionally biased region" description="Polar residues" evidence="1">
    <location>
        <begin position="1"/>
        <end position="11"/>
    </location>
</feature>
<name>A0A542ZIB0_9MICO</name>
<evidence type="ECO:0000256" key="1">
    <source>
        <dbReference type="SAM" id="MobiDB-lite"/>
    </source>
</evidence>
<dbReference type="AlphaFoldDB" id="A0A542ZIB0"/>
<dbReference type="Proteomes" id="UP000319514">
    <property type="component" value="Unassembled WGS sequence"/>
</dbReference>
<evidence type="ECO:0000313" key="2">
    <source>
        <dbReference type="EMBL" id="TQL60081.1"/>
    </source>
</evidence>
<proteinExistence type="predicted"/>
<comment type="caution">
    <text evidence="2">The sequence shown here is derived from an EMBL/GenBank/DDBJ whole genome shotgun (WGS) entry which is preliminary data.</text>
</comment>
<protein>
    <submittedName>
        <fullName evidence="2">Uncharacterized protein</fullName>
    </submittedName>
</protein>
<gene>
    <name evidence="2" type="ORF">FB474_1458</name>
</gene>
<feature type="region of interest" description="Disordered" evidence="1">
    <location>
        <begin position="115"/>
        <end position="163"/>
    </location>
</feature>
<reference evidence="2 3" key="1">
    <citation type="submission" date="2019-06" db="EMBL/GenBank/DDBJ databases">
        <title>Sequencing the genomes of 1000 actinobacteria strains.</title>
        <authorList>
            <person name="Klenk H.-P."/>
        </authorList>
    </citation>
    <scope>NUCLEOTIDE SEQUENCE [LARGE SCALE GENOMIC DNA]</scope>
    <source>
        <strain evidence="2 3">DSM 18082</strain>
    </source>
</reference>
<organism evidence="2 3">
    <name type="scientific">Oryzihumus leptocrescens</name>
    <dbReference type="NCBI Taxonomy" id="297536"/>
    <lineage>
        <taxon>Bacteria</taxon>
        <taxon>Bacillati</taxon>
        <taxon>Actinomycetota</taxon>
        <taxon>Actinomycetes</taxon>
        <taxon>Micrococcales</taxon>
        <taxon>Intrasporangiaceae</taxon>
        <taxon>Oryzihumus</taxon>
    </lineage>
</organism>
<dbReference type="EMBL" id="VFOQ01000001">
    <property type="protein sequence ID" value="TQL60081.1"/>
    <property type="molecule type" value="Genomic_DNA"/>
</dbReference>